<sequence length="737" mass="84845">MGEEYPLCEACKGFDYSPFGQSSDSSPHLGTAADILERIGDCVFCRFLYTNFLSGSPPFFGQESPYPDAVKVFVRRECMGWIPSSEDSKDTHTAVHMVSVSATKSSVASANLVPCLIPIPSVRGYWSSPSIYLEYGARSFSSRLIESKVSIQLPQKWLSLCREVHGDSCENPSWIRPDEHPIDMRLIDVQKMCVVKAQPECRYICLSYVWGTSSLQPKTQAMQKTIYDLELPFGLERIDLPRTISDAIRFTQDMGELYLWVDCLCIVQDDEREKKLQINQMDLVYARSLLTIAVVAGEDCNAGIPHLYREIRKPQQDFVQLSSDRGLMTSEHDGWYKKDERWATRGWTYQELHLSRRVLMVFKEMLHWRCKCNYWNERECLEPSQSVSKACINKLPMSLGISFVRSRFDTDSLNIHTAHFNEDREFKCDGDALDAFRGILKRMEQVSGTRFHWALPRRYFHGSLLWGNRPRKGRRANRPRKGLCVLVSRNGDIYTTQLPSWSWIGWYTQLNGAVYDAEGAQKSIDESASYNTDWAAEWFCINTAGKLSKLEQSPWHERQRYRMLEKIHRPVWVGNSQETDSMVTTAAGNDTGRITAWTSYARCRIRARSFDDRTRRKGGEPRDGFEYDVLSSGEQIIGRLYSVDLVSPAEEYDKVRIAEERDNGRLRDLIVISRQKGWSPYAHVKDHVRAMPIPVLNLMMIQVAPDGSEVASRLGVFQVPEKFWINCSPEWRRMTLQ</sequence>
<dbReference type="EMBL" id="JAFEKC020000015">
    <property type="protein sequence ID" value="KAK0510510.1"/>
    <property type="molecule type" value="Genomic_DNA"/>
</dbReference>
<accession>A0AA39V7L5</accession>
<evidence type="ECO:0000313" key="3">
    <source>
        <dbReference type="Proteomes" id="UP001166286"/>
    </source>
</evidence>
<feature type="domain" description="Heterokaryon incompatibility" evidence="1">
    <location>
        <begin position="203"/>
        <end position="351"/>
    </location>
</feature>
<dbReference type="AlphaFoldDB" id="A0AA39V7L5"/>
<proteinExistence type="predicted"/>
<evidence type="ECO:0000313" key="2">
    <source>
        <dbReference type="EMBL" id="KAK0510510.1"/>
    </source>
</evidence>
<reference evidence="2" key="1">
    <citation type="submission" date="2023-03" db="EMBL/GenBank/DDBJ databases">
        <title>Complete genome of Cladonia borealis.</title>
        <authorList>
            <person name="Park H."/>
        </authorList>
    </citation>
    <scope>NUCLEOTIDE SEQUENCE</scope>
    <source>
        <strain evidence="2">ANT050790</strain>
    </source>
</reference>
<keyword evidence="3" id="KW-1185">Reference proteome</keyword>
<dbReference type="PANTHER" id="PTHR33112:SF12">
    <property type="entry name" value="HETEROKARYON INCOMPATIBILITY DOMAIN-CONTAINING PROTEIN"/>
    <property type="match status" value="1"/>
</dbReference>
<organism evidence="2 3">
    <name type="scientific">Cladonia borealis</name>
    <dbReference type="NCBI Taxonomy" id="184061"/>
    <lineage>
        <taxon>Eukaryota</taxon>
        <taxon>Fungi</taxon>
        <taxon>Dikarya</taxon>
        <taxon>Ascomycota</taxon>
        <taxon>Pezizomycotina</taxon>
        <taxon>Lecanoromycetes</taxon>
        <taxon>OSLEUM clade</taxon>
        <taxon>Lecanoromycetidae</taxon>
        <taxon>Lecanorales</taxon>
        <taxon>Lecanorineae</taxon>
        <taxon>Cladoniaceae</taxon>
        <taxon>Cladonia</taxon>
    </lineage>
</organism>
<gene>
    <name evidence="2" type="ORF">JMJ35_006942</name>
</gene>
<dbReference type="Proteomes" id="UP001166286">
    <property type="component" value="Unassembled WGS sequence"/>
</dbReference>
<dbReference type="Pfam" id="PF06985">
    <property type="entry name" value="HET"/>
    <property type="match status" value="1"/>
</dbReference>
<comment type="caution">
    <text evidence="2">The sequence shown here is derived from an EMBL/GenBank/DDBJ whole genome shotgun (WGS) entry which is preliminary data.</text>
</comment>
<name>A0AA39V7L5_9LECA</name>
<dbReference type="PANTHER" id="PTHR33112">
    <property type="entry name" value="DOMAIN PROTEIN, PUTATIVE-RELATED"/>
    <property type="match status" value="1"/>
</dbReference>
<dbReference type="InterPro" id="IPR010730">
    <property type="entry name" value="HET"/>
</dbReference>
<protein>
    <recommendedName>
        <fullName evidence="1">Heterokaryon incompatibility domain-containing protein</fullName>
    </recommendedName>
</protein>
<evidence type="ECO:0000259" key="1">
    <source>
        <dbReference type="Pfam" id="PF06985"/>
    </source>
</evidence>